<comment type="caution">
    <text evidence="2">The sequence shown here is derived from an EMBL/GenBank/DDBJ whole genome shotgun (WGS) entry which is preliminary data.</text>
</comment>
<keyword evidence="3" id="KW-1185">Reference proteome</keyword>
<organism evidence="2 3">
    <name type="scientific">Brucella pituitosa</name>
    <dbReference type="NCBI Taxonomy" id="571256"/>
    <lineage>
        <taxon>Bacteria</taxon>
        <taxon>Pseudomonadati</taxon>
        <taxon>Pseudomonadota</taxon>
        <taxon>Alphaproteobacteria</taxon>
        <taxon>Hyphomicrobiales</taxon>
        <taxon>Brucellaceae</taxon>
        <taxon>Brucella/Ochrobactrum group</taxon>
        <taxon>Brucella</taxon>
    </lineage>
</organism>
<dbReference type="InterPro" id="IPR036930">
    <property type="entry name" value="WGR_dom_sf"/>
</dbReference>
<proteinExistence type="predicted"/>
<dbReference type="CDD" id="cd07996">
    <property type="entry name" value="WGR_MMR_like"/>
    <property type="match status" value="1"/>
</dbReference>
<dbReference type="PROSITE" id="PS51977">
    <property type="entry name" value="WGR"/>
    <property type="match status" value="1"/>
</dbReference>
<dbReference type="Gene3D" id="2.20.140.10">
    <property type="entry name" value="WGR domain"/>
    <property type="match status" value="1"/>
</dbReference>
<evidence type="ECO:0000313" key="2">
    <source>
        <dbReference type="EMBL" id="MBO1040985.1"/>
    </source>
</evidence>
<sequence>MLKQPYRLYVERSDPIRNMARFYALSIEPTLFRAPCLIRRWGRIGASGQTKTHHFQREEEAVSMFLDLLRAKRARGYKTRPLDQNRIHCADECSS</sequence>
<accession>A0ABS3K3Q0</accession>
<evidence type="ECO:0000259" key="1">
    <source>
        <dbReference type="PROSITE" id="PS51977"/>
    </source>
</evidence>
<dbReference type="Pfam" id="PF05406">
    <property type="entry name" value="WGR"/>
    <property type="match status" value="1"/>
</dbReference>
<dbReference type="Proteomes" id="UP000718278">
    <property type="component" value="Unassembled WGS sequence"/>
</dbReference>
<dbReference type="SMART" id="SM00773">
    <property type="entry name" value="WGR"/>
    <property type="match status" value="1"/>
</dbReference>
<evidence type="ECO:0000313" key="3">
    <source>
        <dbReference type="Proteomes" id="UP000718278"/>
    </source>
</evidence>
<dbReference type="InterPro" id="IPR008893">
    <property type="entry name" value="WGR_domain"/>
</dbReference>
<dbReference type="InterPro" id="IPR049809">
    <property type="entry name" value="YehF/YfeS-like_WGR"/>
</dbReference>
<dbReference type="RefSeq" id="WP_207489685.1">
    <property type="nucleotide sequence ID" value="NZ_JADIJS010000003.1"/>
</dbReference>
<dbReference type="EMBL" id="JADIJS010000003">
    <property type="protein sequence ID" value="MBO1040985.1"/>
    <property type="molecule type" value="Genomic_DNA"/>
</dbReference>
<reference evidence="2 3" key="1">
    <citation type="submission" date="2020-10" db="EMBL/GenBank/DDBJ databases">
        <title>Genomic characterization of underground lake bacteria from Wind Cave National Park: Insight into the archetypical LuxI/LuxR and identification of LuxR solos.</title>
        <authorList>
            <person name="Wengert P.C."/>
            <person name="Savka M.A."/>
        </authorList>
    </citation>
    <scope>NUCLEOTIDE SEQUENCE [LARGE SCALE GENOMIC DNA]</scope>
    <source>
        <strain evidence="2 3">SD316</strain>
    </source>
</reference>
<feature type="domain" description="WGR" evidence="1">
    <location>
        <begin position="1"/>
        <end position="91"/>
    </location>
</feature>
<dbReference type="SUPFAM" id="SSF142921">
    <property type="entry name" value="WGR domain-like"/>
    <property type="match status" value="1"/>
</dbReference>
<gene>
    <name evidence="2" type="ORF">IPV26_15050</name>
</gene>
<protein>
    <submittedName>
        <fullName evidence="2">WGR domain-containing protein</fullName>
    </submittedName>
</protein>
<name>A0ABS3K3Q0_9HYPH</name>